<protein>
    <submittedName>
        <fullName evidence="7">Uncharacterized protein</fullName>
    </submittedName>
</protein>
<comment type="similarity">
    <text evidence="6">Belongs to the CFAP144 family.</text>
</comment>
<gene>
    <name evidence="7" type="ORF">GPECTOR_18g4</name>
</gene>
<reference evidence="8" key="1">
    <citation type="journal article" date="2016" name="Nat. Commun.">
        <title>The Gonium pectorale genome demonstrates co-option of cell cycle regulation during the evolution of multicellularity.</title>
        <authorList>
            <person name="Hanschen E.R."/>
            <person name="Marriage T.N."/>
            <person name="Ferris P.J."/>
            <person name="Hamaji T."/>
            <person name="Toyoda A."/>
            <person name="Fujiyama A."/>
            <person name="Neme R."/>
            <person name="Noguchi H."/>
            <person name="Minakuchi Y."/>
            <person name="Suzuki M."/>
            <person name="Kawai-Toyooka H."/>
            <person name="Smith D.R."/>
            <person name="Sparks H."/>
            <person name="Anderson J."/>
            <person name="Bakaric R."/>
            <person name="Luria V."/>
            <person name="Karger A."/>
            <person name="Kirschner M.W."/>
            <person name="Durand P.M."/>
            <person name="Michod R.E."/>
            <person name="Nozaki H."/>
            <person name="Olson B.J."/>
        </authorList>
    </citation>
    <scope>NUCLEOTIDE SEQUENCE [LARGE SCALE GENOMIC DNA]</scope>
    <source>
        <strain evidence="8">NIES-2863</strain>
    </source>
</reference>
<comment type="subcellular location">
    <subcellularLocation>
        <location evidence="1">Cell projection</location>
        <location evidence="1">Cilium</location>
    </subcellularLocation>
    <subcellularLocation>
        <location evidence="2">Cytoplasm</location>
        <location evidence="2">Cytoskeleton</location>
    </subcellularLocation>
</comment>
<dbReference type="PANTHER" id="PTHR33865">
    <property type="entry name" value="PROTEIN FAM183B"/>
    <property type="match status" value="1"/>
</dbReference>
<dbReference type="InterPro" id="IPR029214">
    <property type="entry name" value="CFAP144"/>
</dbReference>
<evidence type="ECO:0000256" key="3">
    <source>
        <dbReference type="ARBA" id="ARBA00022490"/>
    </source>
</evidence>
<dbReference type="EMBL" id="LSYV01000019">
    <property type="protein sequence ID" value="KXZ50060.1"/>
    <property type="molecule type" value="Genomic_DNA"/>
</dbReference>
<accession>A0A150GL39</accession>
<keyword evidence="8" id="KW-1185">Reference proteome</keyword>
<comment type="caution">
    <text evidence="7">The sequence shown here is derived from an EMBL/GenBank/DDBJ whole genome shotgun (WGS) entry which is preliminary data.</text>
</comment>
<keyword evidence="3" id="KW-0963">Cytoplasm</keyword>
<keyword evidence="5" id="KW-0966">Cell projection</keyword>
<evidence type="ECO:0000256" key="6">
    <source>
        <dbReference type="ARBA" id="ARBA00034777"/>
    </source>
</evidence>
<evidence type="ECO:0000256" key="1">
    <source>
        <dbReference type="ARBA" id="ARBA00004138"/>
    </source>
</evidence>
<keyword evidence="4" id="KW-0206">Cytoskeleton</keyword>
<evidence type="ECO:0000313" key="8">
    <source>
        <dbReference type="Proteomes" id="UP000075714"/>
    </source>
</evidence>
<dbReference type="STRING" id="33097.A0A150GL39"/>
<dbReference type="PANTHER" id="PTHR33865:SF3">
    <property type="entry name" value="PROTEIN FAM183B"/>
    <property type="match status" value="1"/>
</dbReference>
<evidence type="ECO:0000313" key="7">
    <source>
        <dbReference type="EMBL" id="KXZ50060.1"/>
    </source>
</evidence>
<name>A0A150GL39_GONPE</name>
<organism evidence="7 8">
    <name type="scientific">Gonium pectorale</name>
    <name type="common">Green alga</name>
    <dbReference type="NCBI Taxonomy" id="33097"/>
    <lineage>
        <taxon>Eukaryota</taxon>
        <taxon>Viridiplantae</taxon>
        <taxon>Chlorophyta</taxon>
        <taxon>core chlorophytes</taxon>
        <taxon>Chlorophyceae</taxon>
        <taxon>CS clade</taxon>
        <taxon>Chlamydomonadales</taxon>
        <taxon>Volvocaceae</taxon>
        <taxon>Gonium</taxon>
    </lineage>
</organism>
<dbReference type="AlphaFoldDB" id="A0A150GL39"/>
<dbReference type="Pfam" id="PF14886">
    <property type="entry name" value="FAM183"/>
    <property type="match status" value="1"/>
</dbReference>
<dbReference type="OrthoDB" id="446290at2759"/>
<dbReference type="GO" id="GO:0097546">
    <property type="term" value="C:ciliary base"/>
    <property type="evidence" value="ECO:0007669"/>
    <property type="project" value="TreeGrafter"/>
</dbReference>
<evidence type="ECO:0000256" key="5">
    <source>
        <dbReference type="ARBA" id="ARBA00023273"/>
    </source>
</evidence>
<dbReference type="GO" id="GO:0005856">
    <property type="term" value="C:cytoskeleton"/>
    <property type="evidence" value="ECO:0007669"/>
    <property type="project" value="UniProtKB-SubCell"/>
</dbReference>
<proteinExistence type="inferred from homology"/>
<evidence type="ECO:0000256" key="4">
    <source>
        <dbReference type="ARBA" id="ARBA00023212"/>
    </source>
</evidence>
<sequence>MSMVAGKMDAVSVNRVWEEHIKKENRTLRLNEQFAITNPRKMDILPEKPNRTVPTPNPDSATVEAATETLHSLAAAKDVDKVPVDRFALPITGNMEYGFLHRVKVGKANPQFHHPHNPCELTDYAQEYLKSFNGVGPYTSRTSH</sequence>
<evidence type="ECO:0000256" key="2">
    <source>
        <dbReference type="ARBA" id="ARBA00004245"/>
    </source>
</evidence>
<dbReference type="Proteomes" id="UP000075714">
    <property type="component" value="Unassembled WGS sequence"/>
</dbReference>